<dbReference type="InterPro" id="IPR029063">
    <property type="entry name" value="SAM-dependent_MTases_sf"/>
</dbReference>
<organism evidence="4 5">
    <name type="scientific">Ignatzschineria ureiclastica</name>
    <dbReference type="NCBI Taxonomy" id="472582"/>
    <lineage>
        <taxon>Bacteria</taxon>
        <taxon>Pseudomonadati</taxon>
        <taxon>Pseudomonadota</taxon>
        <taxon>Gammaproteobacteria</taxon>
        <taxon>Cardiobacteriales</taxon>
        <taxon>Ignatzschineriaceae</taxon>
        <taxon>Ignatzschineria</taxon>
    </lineage>
</organism>
<gene>
    <name evidence="4" type="ORF">DC083_04970</name>
</gene>
<dbReference type="PANTHER" id="PTHR43861:SF1">
    <property type="entry name" value="TRANS-ACONITATE 2-METHYLTRANSFERASE"/>
    <property type="match status" value="1"/>
</dbReference>
<protein>
    <recommendedName>
        <fullName evidence="3">HNH nuclease domain-containing protein</fullName>
    </recommendedName>
</protein>
<evidence type="ECO:0000256" key="2">
    <source>
        <dbReference type="ARBA" id="ARBA00022679"/>
    </source>
</evidence>
<reference evidence="5" key="1">
    <citation type="submission" date="2018-05" db="EMBL/GenBank/DDBJ databases">
        <title>Ignatzschineria dubaiensis sp. nov., isolated from necrotic foot tissues of dromedaries (Camelus dromedarius) and associated maggots in Dubai, United Arab Emirates.</title>
        <authorList>
            <person name="Tsang C.C."/>
            <person name="Tang J.Y.M."/>
            <person name="Fong J.Y.H."/>
            <person name="Kinne J."/>
            <person name="Lee H.H."/>
            <person name="Joseph M."/>
            <person name="Jose S."/>
            <person name="Schuster R.K."/>
            <person name="Tang Y."/>
            <person name="Sivakumar S."/>
            <person name="Chen J.H.K."/>
            <person name="Teng J.L.L."/>
            <person name="Lau S.K.P."/>
            <person name="Wernery U."/>
            <person name="Woo P.C.Y."/>
        </authorList>
    </citation>
    <scope>NUCLEOTIDE SEQUENCE [LARGE SCALE GENOMIC DNA]</scope>
    <source>
        <strain evidence="5">KCTC 22644</strain>
    </source>
</reference>
<keyword evidence="5" id="KW-1185">Reference proteome</keyword>
<dbReference type="SUPFAM" id="SSF53335">
    <property type="entry name" value="S-adenosyl-L-methionine-dependent methyltransferases"/>
    <property type="match status" value="1"/>
</dbReference>
<dbReference type="RefSeq" id="WP_109189141.1">
    <property type="nucleotide sequence ID" value="NZ_BMYA01000003.1"/>
</dbReference>
<dbReference type="Gene3D" id="1.10.30.50">
    <property type="match status" value="1"/>
</dbReference>
<evidence type="ECO:0000313" key="5">
    <source>
        <dbReference type="Proteomes" id="UP000245020"/>
    </source>
</evidence>
<dbReference type="SMART" id="SM00507">
    <property type="entry name" value="HNHc"/>
    <property type="match status" value="1"/>
</dbReference>
<dbReference type="CDD" id="cd00085">
    <property type="entry name" value="HNHc"/>
    <property type="match status" value="1"/>
</dbReference>
<dbReference type="EMBL" id="QEWQ01000003">
    <property type="protein sequence ID" value="PWD81244.1"/>
    <property type="molecule type" value="Genomic_DNA"/>
</dbReference>
<keyword evidence="2" id="KW-0808">Transferase</keyword>
<comment type="caution">
    <text evidence="4">The sequence shown here is derived from an EMBL/GenBank/DDBJ whole genome shotgun (WGS) entry which is preliminary data.</text>
</comment>
<dbReference type="InterPro" id="IPR041698">
    <property type="entry name" value="Methyltransf_25"/>
</dbReference>
<dbReference type="Gene3D" id="3.40.50.150">
    <property type="entry name" value="Vaccinia Virus protein VP39"/>
    <property type="match status" value="1"/>
</dbReference>
<dbReference type="Pfam" id="PF13395">
    <property type="entry name" value="HNH_4"/>
    <property type="match status" value="1"/>
</dbReference>
<proteinExistence type="predicted"/>
<dbReference type="OrthoDB" id="9804086at2"/>
<dbReference type="GO" id="GO:0032259">
    <property type="term" value="P:methylation"/>
    <property type="evidence" value="ECO:0007669"/>
    <property type="project" value="UniProtKB-KW"/>
</dbReference>
<evidence type="ECO:0000313" key="4">
    <source>
        <dbReference type="EMBL" id="PWD81244.1"/>
    </source>
</evidence>
<sequence>MTDTLEYYNKNAELFSENTFDVDMSELYQQFLDYLPPNGSILDIGCGSGRDALFFHQQGYEVTAFDFSPELVQLARQNTGLDIQEASFYDIDDIEKYIGIWACASLLHCERSRLPEVLTKIINALKPDGICYLSFKYGSEDREKEGRHFTDLNEVQADQLLKQFSNIYLLQQWVTADQRPDRQEHWLNIIFKKDPDSSKTPSSNTQIQFIADIQQLLATAKTTSTYKFALLISLVRISIEKNRSNSEALTIPIAEIAEKFIELYWQQARPYFPEIEDGKNIENQVNYSPIELPILKQNTGKQAAIINDILKAQEKFPSLFDFKKNKSEWNKLIDSTKKTIHTYPLKHLQMSDTNPHEFLYYYEPQNKENITLHPHVAFCLTRFSIFIEEICQKYWMDNIRLFKDNQNKFGNFPNLDDFLFSADRKNLTKIKPVLHKIQDGYCFYCGKSISINAGEVDHFIPWSLYQYDTAHNFVLADKTCNNSKSNNLAAIEFYEKWFIRNAQFNQEITQEIGKYGFLVDRERSESIARNYYFHAQKLHDDNGFWRPKST</sequence>
<dbReference type="PANTHER" id="PTHR43861">
    <property type="entry name" value="TRANS-ACONITATE 2-METHYLTRANSFERASE-RELATED"/>
    <property type="match status" value="1"/>
</dbReference>
<dbReference type="Proteomes" id="UP000245020">
    <property type="component" value="Unassembled WGS sequence"/>
</dbReference>
<dbReference type="InterPro" id="IPR003615">
    <property type="entry name" value="HNH_nuc"/>
</dbReference>
<feature type="domain" description="HNH nuclease" evidence="3">
    <location>
        <begin position="429"/>
        <end position="482"/>
    </location>
</feature>
<dbReference type="Pfam" id="PF13649">
    <property type="entry name" value="Methyltransf_25"/>
    <property type="match status" value="1"/>
</dbReference>
<name>A0A2U2AF08_9GAMM</name>
<dbReference type="GO" id="GO:0008168">
    <property type="term" value="F:methyltransferase activity"/>
    <property type="evidence" value="ECO:0007669"/>
    <property type="project" value="UniProtKB-KW"/>
</dbReference>
<accession>A0A2U2AF08</accession>
<dbReference type="AlphaFoldDB" id="A0A2U2AF08"/>
<dbReference type="CDD" id="cd02440">
    <property type="entry name" value="AdoMet_MTases"/>
    <property type="match status" value="1"/>
</dbReference>
<keyword evidence="1" id="KW-0489">Methyltransferase</keyword>
<evidence type="ECO:0000259" key="3">
    <source>
        <dbReference type="SMART" id="SM00507"/>
    </source>
</evidence>
<evidence type="ECO:0000256" key="1">
    <source>
        <dbReference type="ARBA" id="ARBA00022603"/>
    </source>
</evidence>